<feature type="domain" description="DUF305" evidence="2">
    <location>
        <begin position="98"/>
        <end position="240"/>
    </location>
</feature>
<reference evidence="3 4" key="1">
    <citation type="submission" date="2020-08" db="EMBL/GenBank/DDBJ databases">
        <title>Sequencing the genomes of 1000 actinobacteria strains.</title>
        <authorList>
            <person name="Klenk H.-P."/>
        </authorList>
    </citation>
    <scope>NUCLEOTIDE SEQUENCE [LARGE SCALE GENOMIC DNA]</scope>
    <source>
        <strain evidence="3 4">DSM 103125</strain>
    </source>
</reference>
<dbReference type="EMBL" id="JACHDP010000001">
    <property type="protein sequence ID" value="MBB5481711.1"/>
    <property type="molecule type" value="Genomic_DNA"/>
</dbReference>
<proteinExistence type="predicted"/>
<dbReference type="Pfam" id="PF03713">
    <property type="entry name" value="DUF305"/>
    <property type="match status" value="1"/>
</dbReference>
<dbReference type="Gene3D" id="1.20.1260.10">
    <property type="match status" value="1"/>
</dbReference>
<dbReference type="InterPro" id="IPR005183">
    <property type="entry name" value="DUF305_CopM-like"/>
</dbReference>
<feature type="compositionally biased region" description="Polar residues" evidence="1">
    <location>
        <begin position="30"/>
        <end position="43"/>
    </location>
</feature>
<dbReference type="InterPro" id="IPR012347">
    <property type="entry name" value="Ferritin-like"/>
</dbReference>
<evidence type="ECO:0000313" key="3">
    <source>
        <dbReference type="EMBL" id="MBB5481711.1"/>
    </source>
</evidence>
<dbReference type="PANTHER" id="PTHR36933:SF1">
    <property type="entry name" value="SLL0788 PROTEIN"/>
    <property type="match status" value="1"/>
</dbReference>
<comment type="caution">
    <text evidence="3">The sequence shown here is derived from an EMBL/GenBank/DDBJ whole genome shotgun (WGS) entry which is preliminary data.</text>
</comment>
<evidence type="ECO:0000256" key="1">
    <source>
        <dbReference type="SAM" id="MobiDB-lite"/>
    </source>
</evidence>
<dbReference type="Proteomes" id="UP000586947">
    <property type="component" value="Unassembled WGS sequence"/>
</dbReference>
<gene>
    <name evidence="3" type="ORF">HNR20_006216</name>
</gene>
<feature type="region of interest" description="Disordered" evidence="1">
    <location>
        <begin position="30"/>
        <end position="64"/>
    </location>
</feature>
<protein>
    <submittedName>
        <fullName evidence="3">Uncharacterized protein (DUF305 family)</fullName>
    </submittedName>
</protein>
<sequence>MTDRRARTLAIVTLALVLPLVAFIVSRSGGDSTTGAARSTSVSAIPEPATPAPATTPTVSPVPTDLTVIAPGRPGETAATRAAHEVRDAGPAPHNSMDVWFVRMMIPHHAQALAMAELAPDRAANPDIRALADRIRASQGPEMGMMRGWLQTRGLPAEVQGHDHGTMRGMQSPEAMRQLAAVRGADFDRLFVQMMTAHHEGAIELATNLLTVGSDLTLNEFANSVATEQTVEIGRMREVLSR</sequence>
<dbReference type="PANTHER" id="PTHR36933">
    <property type="entry name" value="SLL0788 PROTEIN"/>
    <property type="match status" value="1"/>
</dbReference>
<organism evidence="3 4">
    <name type="scientific">Micromonospora parathelypteridis</name>
    <dbReference type="NCBI Taxonomy" id="1839617"/>
    <lineage>
        <taxon>Bacteria</taxon>
        <taxon>Bacillati</taxon>
        <taxon>Actinomycetota</taxon>
        <taxon>Actinomycetes</taxon>
        <taxon>Micromonosporales</taxon>
        <taxon>Micromonosporaceae</taxon>
        <taxon>Micromonospora</taxon>
    </lineage>
</organism>
<feature type="compositionally biased region" description="Low complexity" evidence="1">
    <location>
        <begin position="52"/>
        <end position="64"/>
    </location>
</feature>
<keyword evidence="4" id="KW-1185">Reference proteome</keyword>
<dbReference type="RefSeq" id="WP_184187510.1">
    <property type="nucleotide sequence ID" value="NZ_BMNF01000006.1"/>
</dbReference>
<accession>A0A840WFC3</accession>
<evidence type="ECO:0000259" key="2">
    <source>
        <dbReference type="Pfam" id="PF03713"/>
    </source>
</evidence>
<evidence type="ECO:0000313" key="4">
    <source>
        <dbReference type="Proteomes" id="UP000586947"/>
    </source>
</evidence>
<name>A0A840WFC3_9ACTN</name>
<dbReference type="AlphaFoldDB" id="A0A840WFC3"/>